<dbReference type="InterPro" id="IPR001611">
    <property type="entry name" value="Leu-rich_rpt"/>
</dbReference>
<dbReference type="PATRIC" id="fig|36849.3.peg.3330"/>
<evidence type="ECO:0000313" key="4">
    <source>
        <dbReference type="EMBL" id="KPU43702.1"/>
    </source>
</evidence>
<dbReference type="Pfam" id="PF07532">
    <property type="entry name" value="Big_4"/>
    <property type="match status" value="2"/>
</dbReference>
<reference evidence="4 5" key="1">
    <citation type="submission" date="2015-09" db="EMBL/GenBank/DDBJ databases">
        <title>Genome sequence of Oxobacter pfennigii DSM 3222.</title>
        <authorList>
            <person name="Poehlein A."/>
            <person name="Bengelsdorf F.R."/>
            <person name="Schiel-Bengelsdorf B."/>
            <person name="Duerre P."/>
            <person name="Daniel R."/>
        </authorList>
    </citation>
    <scope>NUCLEOTIDE SEQUENCE [LARGE SCALE GENOMIC DNA]</scope>
    <source>
        <strain evidence="4 5">DSM 3222</strain>
    </source>
</reference>
<keyword evidence="1" id="KW-0433">Leucine-rich repeat</keyword>
<dbReference type="Gene3D" id="3.80.10.10">
    <property type="entry name" value="Ribonuclease Inhibitor"/>
    <property type="match status" value="1"/>
</dbReference>
<keyword evidence="5" id="KW-1185">Reference proteome</keyword>
<evidence type="ECO:0000256" key="1">
    <source>
        <dbReference type="ARBA" id="ARBA00022614"/>
    </source>
</evidence>
<sequence>MLKFKRELGTFIFIFVFMAALAVKAYAAADIERLMGSSRYETAVAASQKGWEKGSQYVVLATGEDFPDALSAAPLAKKHNAPILLTGKDSLNSETLQEIQRLKAKSAYIIGGTGVISVQVESQLKQLGVSPTRIAGMDRFETSNKVAERVGYKNGIFVVTGYDFQDAVSIAPIAAKKAMPIVLSPDGFIPETFKDLASKGRVGQIYVISGNTAVTEGLLNVTAITGYSAYARNINILKNFSDEIDFNKLYIATGKDYPDALAASALAAINNSAVVLVNDYIPSEATAFIGSKLVSNLYILGGEGAVSSYVESQLKSLPAKIVSVNDVNASVVEKGKYEFPKTVTAILSSGDTHEVPVTWKLTSVDTSKMGNYVYEGIIDGYDDEVNLYLEIRPAVTSVENITAEVVLSDTYEFPKTATVKFSDNSIEEAAVTWTSNTVSMNKLGNYSFKGTVEEYNKTVTLTLKVVEDLLIDIPDSDLRAAVKSALGIKKSSGKIYKKDVLKLTTLKADRKDIWDLTGLQHFSNLRSLDLGENYIEDLTPLQSLVNLRTLRLDNNEIENITPLSKLTKLDYLNLSDNYIENISPLKSLTNLTSLYLDDNYIDDYTPIKSIFPNLKKKDFDIYAD</sequence>
<name>A0A0P8W7F0_9CLOT</name>
<accession>A0A0P8W7F0</accession>
<dbReference type="InterPro" id="IPR025875">
    <property type="entry name" value="Leu-rich_rpt_4"/>
</dbReference>
<dbReference type="Proteomes" id="UP000050326">
    <property type="component" value="Unassembled WGS sequence"/>
</dbReference>
<dbReference type="InterPro" id="IPR007253">
    <property type="entry name" value="Cell_wall-bd_2"/>
</dbReference>
<dbReference type="AlphaFoldDB" id="A0A0P8W7F0"/>
<dbReference type="Gene3D" id="2.30.30.100">
    <property type="match status" value="2"/>
</dbReference>
<evidence type="ECO:0000259" key="3">
    <source>
        <dbReference type="Pfam" id="PF07532"/>
    </source>
</evidence>
<organism evidence="4 5">
    <name type="scientific">Oxobacter pfennigii</name>
    <dbReference type="NCBI Taxonomy" id="36849"/>
    <lineage>
        <taxon>Bacteria</taxon>
        <taxon>Bacillati</taxon>
        <taxon>Bacillota</taxon>
        <taxon>Clostridia</taxon>
        <taxon>Eubacteriales</taxon>
        <taxon>Clostridiaceae</taxon>
        <taxon>Oxobacter</taxon>
    </lineage>
</organism>
<dbReference type="Gene3D" id="3.40.50.12090">
    <property type="match status" value="1"/>
</dbReference>
<keyword evidence="2" id="KW-0677">Repeat</keyword>
<dbReference type="OrthoDB" id="1927963at2"/>
<evidence type="ECO:0000256" key="2">
    <source>
        <dbReference type="ARBA" id="ARBA00022737"/>
    </source>
</evidence>
<proteinExistence type="predicted"/>
<protein>
    <submittedName>
        <fullName evidence="4">N-acetylmuramoyl-L-alanine amidase LytC</fullName>
        <ecNumber evidence="4">3.5.1.28</ecNumber>
    </submittedName>
</protein>
<dbReference type="InterPro" id="IPR051922">
    <property type="entry name" value="Bact_Sporulation_Assoc"/>
</dbReference>
<dbReference type="InterPro" id="IPR011081">
    <property type="entry name" value="Big_4"/>
</dbReference>
<feature type="domain" description="Bacterial Ig-like" evidence="3">
    <location>
        <begin position="398"/>
        <end position="455"/>
    </location>
</feature>
<dbReference type="EMBL" id="LKET01000039">
    <property type="protein sequence ID" value="KPU43702.1"/>
    <property type="molecule type" value="Genomic_DNA"/>
</dbReference>
<dbReference type="InterPro" id="IPR032675">
    <property type="entry name" value="LRR_dom_sf"/>
</dbReference>
<dbReference type="RefSeq" id="WP_054876129.1">
    <property type="nucleotide sequence ID" value="NZ_LKET01000039.1"/>
</dbReference>
<evidence type="ECO:0000313" key="5">
    <source>
        <dbReference type="Proteomes" id="UP000050326"/>
    </source>
</evidence>
<dbReference type="Pfam" id="PF04122">
    <property type="entry name" value="CW_binding_2"/>
    <property type="match status" value="3"/>
</dbReference>
<dbReference type="SUPFAM" id="SSF52075">
    <property type="entry name" value="Outer arm dynein light chain 1"/>
    <property type="match status" value="1"/>
</dbReference>
<dbReference type="PROSITE" id="PS51450">
    <property type="entry name" value="LRR"/>
    <property type="match status" value="3"/>
</dbReference>
<comment type="caution">
    <text evidence="4">The sequence shown here is derived from an EMBL/GenBank/DDBJ whole genome shotgun (WGS) entry which is preliminary data.</text>
</comment>
<dbReference type="SMART" id="SM00365">
    <property type="entry name" value="LRR_SD22"/>
    <property type="match status" value="4"/>
</dbReference>
<dbReference type="PANTHER" id="PTHR30032">
    <property type="entry name" value="N-ACETYLMURAMOYL-L-ALANINE AMIDASE-RELATED"/>
    <property type="match status" value="1"/>
</dbReference>
<dbReference type="PANTHER" id="PTHR30032:SF8">
    <property type="entry name" value="GERMINATION-SPECIFIC N-ACETYLMURAMOYL-L-ALANINE AMIDASE"/>
    <property type="match status" value="1"/>
</dbReference>
<feature type="domain" description="Bacterial Ig-like" evidence="3">
    <location>
        <begin position="324"/>
        <end position="381"/>
    </location>
</feature>
<dbReference type="GO" id="GO:0008745">
    <property type="term" value="F:N-acetylmuramoyl-L-alanine amidase activity"/>
    <property type="evidence" value="ECO:0007669"/>
    <property type="project" value="UniProtKB-EC"/>
</dbReference>
<gene>
    <name evidence="4" type="primary">lytC_21</name>
    <name evidence="4" type="ORF">OXPF_31440</name>
</gene>
<keyword evidence="4" id="KW-0378">Hydrolase</keyword>
<dbReference type="STRING" id="36849.OXPF_31440"/>
<dbReference type="EC" id="3.5.1.28" evidence="4"/>
<dbReference type="Pfam" id="PF12799">
    <property type="entry name" value="LRR_4"/>
    <property type="match status" value="1"/>
</dbReference>